<organism evidence="2 3">
    <name type="scientific">Zalerion maritima</name>
    <dbReference type="NCBI Taxonomy" id="339359"/>
    <lineage>
        <taxon>Eukaryota</taxon>
        <taxon>Fungi</taxon>
        <taxon>Dikarya</taxon>
        <taxon>Ascomycota</taxon>
        <taxon>Pezizomycotina</taxon>
        <taxon>Sordariomycetes</taxon>
        <taxon>Lulworthiomycetidae</taxon>
        <taxon>Lulworthiales</taxon>
        <taxon>Lulworthiaceae</taxon>
        <taxon>Zalerion</taxon>
    </lineage>
</organism>
<accession>A0AAD5S4N4</accession>
<comment type="caution">
    <text evidence="2">The sequence shown here is derived from an EMBL/GenBank/DDBJ whole genome shotgun (WGS) entry which is preliminary data.</text>
</comment>
<dbReference type="EMBL" id="JAKWBI020000020">
    <property type="protein sequence ID" value="KAJ2905983.1"/>
    <property type="molecule type" value="Genomic_DNA"/>
</dbReference>
<keyword evidence="3" id="KW-1185">Reference proteome</keyword>
<dbReference type="InterPro" id="IPR011008">
    <property type="entry name" value="Dimeric_a/b-barrel"/>
</dbReference>
<dbReference type="SMART" id="SM00886">
    <property type="entry name" value="Dabb"/>
    <property type="match status" value="1"/>
</dbReference>
<dbReference type="AlphaFoldDB" id="A0AAD5S4N4"/>
<proteinExistence type="predicted"/>
<protein>
    <submittedName>
        <fullName evidence="2">Stress responsive A/B Barrel domain-containing protein</fullName>
    </submittedName>
</protein>
<dbReference type="SUPFAM" id="SSF54909">
    <property type="entry name" value="Dimeric alpha+beta barrel"/>
    <property type="match status" value="1"/>
</dbReference>
<reference evidence="2" key="1">
    <citation type="submission" date="2022-07" db="EMBL/GenBank/DDBJ databases">
        <title>Draft genome sequence of Zalerion maritima ATCC 34329, a (micro)plastics degrading marine fungus.</title>
        <authorList>
            <person name="Paco A."/>
            <person name="Goncalves M.F.M."/>
            <person name="Rocha-Santos T.A.P."/>
            <person name="Alves A."/>
        </authorList>
    </citation>
    <scope>NUCLEOTIDE SEQUENCE</scope>
    <source>
        <strain evidence="2">ATCC 34329</strain>
    </source>
</reference>
<dbReference type="Pfam" id="PF07876">
    <property type="entry name" value="Dabb"/>
    <property type="match status" value="1"/>
</dbReference>
<evidence type="ECO:0000259" key="1">
    <source>
        <dbReference type="PROSITE" id="PS51502"/>
    </source>
</evidence>
<dbReference type="Proteomes" id="UP001201980">
    <property type="component" value="Unassembled WGS sequence"/>
</dbReference>
<dbReference type="Gene3D" id="3.30.70.100">
    <property type="match status" value="1"/>
</dbReference>
<name>A0AAD5S4N4_9PEZI</name>
<evidence type="ECO:0000313" key="2">
    <source>
        <dbReference type="EMBL" id="KAJ2905983.1"/>
    </source>
</evidence>
<feature type="domain" description="Stress-response A/B barrel" evidence="1">
    <location>
        <begin position="5"/>
        <end position="102"/>
    </location>
</feature>
<gene>
    <name evidence="2" type="ORF">MKZ38_003466</name>
</gene>
<dbReference type="PROSITE" id="PS51502">
    <property type="entry name" value="S_R_A_B_BARREL"/>
    <property type="match status" value="1"/>
</dbReference>
<sequence length="108" mass="12295">MSGRIVRITMFKIPEVEKQQGLFEQYKILAKTQQKDGKPYILSMNAGPAMDDPRSQGVTVVSKTEFTSLDDMKYYEEECAAHKELKKFNQANQIAKPMTVYFAPQVVA</sequence>
<dbReference type="InterPro" id="IPR013097">
    <property type="entry name" value="Dabb"/>
</dbReference>
<evidence type="ECO:0000313" key="3">
    <source>
        <dbReference type="Proteomes" id="UP001201980"/>
    </source>
</evidence>